<feature type="non-terminal residue" evidence="4">
    <location>
        <position position="1"/>
    </location>
</feature>
<sequence>IAVRHRGVVNNLLDLAERFRIAPGDKVLHLSSTSFDMSVVELLGTVLAGATVVVPTPEGLRDPAHWHALAVEHGVTVWNTTPGLLGAYLGHLEHPENTAPGAALPPLRLAMLGGDRVPPTLPRRAARVLPAMRLANLGGFTEASVHSTVQLVDPQHDPSGDVPIGRPLANQRIYILDEAMQPVRPGVTGELYVAGTGLAEGYLGREELTRERFLQWSCGPVRDERVYRTGDLARYRADGTIEFLGRSDF</sequence>
<accession>C4TE28</accession>
<dbReference type="Pfam" id="PF00501">
    <property type="entry name" value="AMP-binding"/>
    <property type="match status" value="1"/>
</dbReference>
<dbReference type="InterPro" id="IPR000873">
    <property type="entry name" value="AMP-dep_synth/lig_dom"/>
</dbReference>
<proteinExistence type="predicted"/>
<dbReference type="SUPFAM" id="SSF56801">
    <property type="entry name" value="Acetyl-CoA synthetase-like"/>
    <property type="match status" value="1"/>
</dbReference>
<dbReference type="PANTHER" id="PTHR45527:SF1">
    <property type="entry name" value="FATTY ACID SYNTHASE"/>
    <property type="match status" value="1"/>
</dbReference>
<protein>
    <submittedName>
        <fullName evidence="4">Non-ribosomal peptide synthetase</fullName>
    </submittedName>
</protein>
<feature type="domain" description="AMP-dependent synthetase/ligase" evidence="3">
    <location>
        <begin position="3"/>
        <end position="203"/>
    </location>
</feature>
<dbReference type="GO" id="GO:0044550">
    <property type="term" value="P:secondary metabolite biosynthetic process"/>
    <property type="evidence" value="ECO:0007669"/>
    <property type="project" value="TreeGrafter"/>
</dbReference>
<keyword evidence="1" id="KW-0596">Phosphopantetheine</keyword>
<dbReference type="PANTHER" id="PTHR45527">
    <property type="entry name" value="NONRIBOSOMAL PEPTIDE SYNTHETASE"/>
    <property type="match status" value="1"/>
</dbReference>
<feature type="non-terminal residue" evidence="4">
    <location>
        <position position="249"/>
    </location>
</feature>
<evidence type="ECO:0000313" key="4">
    <source>
        <dbReference type="EMBL" id="BAH68514.1"/>
    </source>
</evidence>
<evidence type="ECO:0000259" key="3">
    <source>
        <dbReference type="Pfam" id="PF00501"/>
    </source>
</evidence>
<dbReference type="InterPro" id="IPR042099">
    <property type="entry name" value="ANL_N_sf"/>
</dbReference>
<evidence type="ECO:0000256" key="1">
    <source>
        <dbReference type="ARBA" id="ARBA00022450"/>
    </source>
</evidence>
<dbReference type="GO" id="GO:0005737">
    <property type="term" value="C:cytoplasm"/>
    <property type="evidence" value="ECO:0007669"/>
    <property type="project" value="TreeGrafter"/>
</dbReference>
<name>C4TE28_9ACTN</name>
<dbReference type="Gene3D" id="3.40.50.12780">
    <property type="entry name" value="N-terminal domain of ligase-like"/>
    <property type="match status" value="1"/>
</dbReference>
<dbReference type="AlphaFoldDB" id="C4TE28"/>
<evidence type="ECO:0000256" key="2">
    <source>
        <dbReference type="ARBA" id="ARBA00022553"/>
    </source>
</evidence>
<organism evidence="4">
    <name type="scientific">Streptomyces kobenensis</name>
    <dbReference type="NCBI Taxonomy" id="516125"/>
    <lineage>
        <taxon>Bacteria</taxon>
        <taxon>Bacillati</taxon>
        <taxon>Actinomycetota</taxon>
        <taxon>Actinomycetes</taxon>
        <taxon>Kitasatosporales</taxon>
        <taxon>Streptomycetaceae</taxon>
        <taxon>Streptomyces</taxon>
    </lineage>
</organism>
<dbReference type="FunFam" id="2.30.38.10:FF:000001">
    <property type="entry name" value="Non-ribosomal peptide synthetase PvdI"/>
    <property type="match status" value="1"/>
</dbReference>
<keyword evidence="2" id="KW-0597">Phosphoprotein</keyword>
<dbReference type="GO" id="GO:0031177">
    <property type="term" value="F:phosphopantetheine binding"/>
    <property type="evidence" value="ECO:0007669"/>
    <property type="project" value="TreeGrafter"/>
</dbReference>
<dbReference type="EMBL" id="AB432477">
    <property type="protein sequence ID" value="BAH68514.1"/>
    <property type="molecule type" value="Genomic_DNA"/>
</dbReference>
<reference evidence="4" key="1">
    <citation type="submission" date="2008-03" db="EMBL/GenBank/DDBJ databases">
        <title>Diversity of non-ribosomal peptide synthetase genes in Streptomyces preserved at NBRC.</title>
        <authorList>
            <person name="Komaki H."/>
            <person name="Tamura T."/>
            <person name="Otoguro M."/>
            <person name="Nakashima T."/>
            <person name="Harayama S."/>
        </authorList>
    </citation>
    <scope>NUCLEOTIDE SEQUENCE</scope>
    <source>
        <strain evidence="4">NBRC 13783</strain>
    </source>
</reference>
<dbReference type="GO" id="GO:0043041">
    <property type="term" value="P:amino acid activation for nonribosomal peptide biosynthetic process"/>
    <property type="evidence" value="ECO:0007669"/>
    <property type="project" value="TreeGrafter"/>
</dbReference>